<dbReference type="Proteomes" id="UP000683925">
    <property type="component" value="Unassembled WGS sequence"/>
</dbReference>
<feature type="transmembrane region" description="Helical" evidence="1">
    <location>
        <begin position="176"/>
        <end position="208"/>
    </location>
</feature>
<evidence type="ECO:0008006" key="4">
    <source>
        <dbReference type="Google" id="ProtNLM"/>
    </source>
</evidence>
<comment type="caution">
    <text evidence="2">The sequence shown here is derived from an EMBL/GenBank/DDBJ whole genome shotgun (WGS) entry which is preliminary data.</text>
</comment>
<dbReference type="EMBL" id="CAJJDP010000025">
    <property type="protein sequence ID" value="CAD8151361.1"/>
    <property type="molecule type" value="Genomic_DNA"/>
</dbReference>
<dbReference type="AlphaFoldDB" id="A0A8S1TB60"/>
<dbReference type="OrthoDB" id="289147at2759"/>
<feature type="transmembrane region" description="Helical" evidence="1">
    <location>
        <begin position="23"/>
        <end position="43"/>
    </location>
</feature>
<evidence type="ECO:0000313" key="2">
    <source>
        <dbReference type="EMBL" id="CAD8151361.1"/>
    </source>
</evidence>
<sequence length="436" mass="51945">MELEKTLYRVQERILNYGYVPQFTNICSIFLLSMASIHLLIIWRLSYRNINQIEFDQNHKDYLYNYKIVEGDSTLLTMKYSSTPELLHLRTELLEQHNFTIKNITVEYNSLFESRFQALLSQSINLETLFLHDVAYSINSNIYVKNNSTNHTFHWRQKQDVAQNYTQKISKTLWEFFVITLGLFISSAVSSLYIKITIICAPVIIIIMLEVSYIFGNRQIFPIFLARAFPWIGLYLNILDRTQRSKKQLIIAFTLMLFLIYFIYLSSIFIGSYLLFKAQVPYGLEDNFFGLVTVSEFASLLFLRTRTSLYFLPKFTIIFYYLFLWYVRSTTYGFYSLAMLTLSYACFGTFCLFIFIYEIPSLEWNPLSFYTPTLDRPRCYYLPVFSMNWVNELPQLWTMFYPLHGRRYFQIQNLALVDRNFPLLNNLLDIEMQEQQ</sequence>
<keyword evidence="3" id="KW-1185">Reference proteome</keyword>
<protein>
    <recommendedName>
        <fullName evidence="4">Transmembrane protein</fullName>
    </recommendedName>
</protein>
<proteinExistence type="predicted"/>
<dbReference type="OMA" id="PQFTNIC"/>
<keyword evidence="1" id="KW-1133">Transmembrane helix</keyword>
<keyword evidence="1" id="KW-0812">Transmembrane</keyword>
<gene>
    <name evidence="2" type="ORF">POCTA_138.1.T0250055</name>
</gene>
<accession>A0A8S1TB60</accession>
<feature type="transmembrane region" description="Helical" evidence="1">
    <location>
        <begin position="310"/>
        <end position="327"/>
    </location>
</feature>
<feature type="transmembrane region" description="Helical" evidence="1">
    <location>
        <begin position="250"/>
        <end position="275"/>
    </location>
</feature>
<feature type="transmembrane region" description="Helical" evidence="1">
    <location>
        <begin position="333"/>
        <end position="357"/>
    </location>
</feature>
<name>A0A8S1TB60_PAROT</name>
<evidence type="ECO:0000256" key="1">
    <source>
        <dbReference type="SAM" id="Phobius"/>
    </source>
</evidence>
<reference evidence="2" key="1">
    <citation type="submission" date="2021-01" db="EMBL/GenBank/DDBJ databases">
        <authorList>
            <consortium name="Genoscope - CEA"/>
            <person name="William W."/>
        </authorList>
    </citation>
    <scope>NUCLEOTIDE SEQUENCE</scope>
</reference>
<keyword evidence="1" id="KW-0472">Membrane</keyword>
<organism evidence="2 3">
    <name type="scientific">Paramecium octaurelia</name>
    <dbReference type="NCBI Taxonomy" id="43137"/>
    <lineage>
        <taxon>Eukaryota</taxon>
        <taxon>Sar</taxon>
        <taxon>Alveolata</taxon>
        <taxon>Ciliophora</taxon>
        <taxon>Intramacronucleata</taxon>
        <taxon>Oligohymenophorea</taxon>
        <taxon>Peniculida</taxon>
        <taxon>Parameciidae</taxon>
        <taxon>Paramecium</taxon>
    </lineage>
</organism>
<evidence type="ECO:0000313" key="3">
    <source>
        <dbReference type="Proteomes" id="UP000683925"/>
    </source>
</evidence>